<dbReference type="GO" id="GO:0003964">
    <property type="term" value="F:RNA-directed DNA polymerase activity"/>
    <property type="evidence" value="ECO:0007669"/>
    <property type="project" value="UniProtKB-KW"/>
</dbReference>
<keyword evidence="2" id="KW-0695">RNA-directed DNA polymerase</keyword>
<proteinExistence type="predicted"/>
<dbReference type="InterPro" id="IPR005162">
    <property type="entry name" value="Retrotrans_gag_dom"/>
</dbReference>
<feature type="domain" description="Retrotransposon gag" evidence="1">
    <location>
        <begin position="201"/>
        <end position="266"/>
    </location>
</feature>
<evidence type="ECO:0000313" key="2">
    <source>
        <dbReference type="EMBL" id="GJS72842.1"/>
    </source>
</evidence>
<protein>
    <submittedName>
        <fullName evidence="2">Reverse transcriptase domain-containing protein</fullName>
    </submittedName>
</protein>
<name>A0ABQ4Y671_9ASTR</name>
<comment type="caution">
    <text evidence="2">The sequence shown here is derived from an EMBL/GenBank/DDBJ whole genome shotgun (WGS) entry which is preliminary data.</text>
</comment>
<dbReference type="Proteomes" id="UP001151760">
    <property type="component" value="Unassembled WGS sequence"/>
</dbReference>
<keyword evidence="2" id="KW-0548">Nucleotidyltransferase</keyword>
<dbReference type="EMBL" id="BQNB010010109">
    <property type="protein sequence ID" value="GJS72842.1"/>
    <property type="molecule type" value="Genomic_DNA"/>
</dbReference>
<evidence type="ECO:0000259" key="1">
    <source>
        <dbReference type="Pfam" id="PF03732"/>
    </source>
</evidence>
<keyword evidence="3" id="KW-1185">Reference proteome</keyword>
<reference evidence="2" key="1">
    <citation type="journal article" date="2022" name="Int. J. Mol. Sci.">
        <title>Draft Genome of Tanacetum Coccineum: Genomic Comparison of Closely Related Tanacetum-Family Plants.</title>
        <authorList>
            <person name="Yamashiro T."/>
            <person name="Shiraishi A."/>
            <person name="Nakayama K."/>
            <person name="Satake H."/>
        </authorList>
    </citation>
    <scope>NUCLEOTIDE SEQUENCE</scope>
</reference>
<evidence type="ECO:0000313" key="3">
    <source>
        <dbReference type="Proteomes" id="UP001151760"/>
    </source>
</evidence>
<reference evidence="2" key="2">
    <citation type="submission" date="2022-01" db="EMBL/GenBank/DDBJ databases">
        <authorList>
            <person name="Yamashiro T."/>
            <person name="Shiraishi A."/>
            <person name="Satake H."/>
            <person name="Nakayama K."/>
        </authorList>
    </citation>
    <scope>NUCLEOTIDE SEQUENCE</scope>
</reference>
<sequence>MRLMLAPRSAKALHAKALHEKVLLKVQGIRKLLRSPSLGGTLFWIIVELSSLRKAMRFVQACVSLVRASFSCWKKAWISPRSRSNRAGGKNRLIKAVRSSSHASMVPLLSSSSQVFASPTNDLNDFDSDYDEAPSARAMLMGNLSSYDSDVLSEISMDDEPMWPADRVVALTLGSAITIPETANEFAIKEIWKNEVVRLMMFPLSLTKEAKTWLNELNEGTIEMWDELRTAFIIQFFRPAFFDRLQREIHAFSQHENESLTDAWLRSGEMVSGGGYC</sequence>
<keyword evidence="2" id="KW-0808">Transferase</keyword>
<dbReference type="PANTHER" id="PTHR33223:SF11">
    <property type="entry name" value="ELEMENT PROTEIN, PUTATIVE-RELATED"/>
    <property type="match status" value="1"/>
</dbReference>
<dbReference type="Pfam" id="PF03732">
    <property type="entry name" value="Retrotrans_gag"/>
    <property type="match status" value="1"/>
</dbReference>
<dbReference type="PANTHER" id="PTHR33223">
    <property type="entry name" value="CCHC-TYPE DOMAIN-CONTAINING PROTEIN"/>
    <property type="match status" value="1"/>
</dbReference>
<gene>
    <name evidence="2" type="ORF">Tco_0705683</name>
</gene>
<accession>A0ABQ4Y671</accession>
<organism evidence="2 3">
    <name type="scientific">Tanacetum coccineum</name>
    <dbReference type="NCBI Taxonomy" id="301880"/>
    <lineage>
        <taxon>Eukaryota</taxon>
        <taxon>Viridiplantae</taxon>
        <taxon>Streptophyta</taxon>
        <taxon>Embryophyta</taxon>
        <taxon>Tracheophyta</taxon>
        <taxon>Spermatophyta</taxon>
        <taxon>Magnoliopsida</taxon>
        <taxon>eudicotyledons</taxon>
        <taxon>Gunneridae</taxon>
        <taxon>Pentapetalae</taxon>
        <taxon>asterids</taxon>
        <taxon>campanulids</taxon>
        <taxon>Asterales</taxon>
        <taxon>Asteraceae</taxon>
        <taxon>Asteroideae</taxon>
        <taxon>Anthemideae</taxon>
        <taxon>Anthemidinae</taxon>
        <taxon>Tanacetum</taxon>
    </lineage>
</organism>